<comment type="caution">
    <text evidence="2">The sequence shown here is derived from an EMBL/GenBank/DDBJ whole genome shotgun (WGS) entry which is preliminary data.</text>
</comment>
<keyword evidence="3" id="KW-1185">Reference proteome</keyword>
<gene>
    <name evidence="2" type="ORF">GMARGA_LOCUS30462</name>
</gene>
<name>A0ABN7WGD8_GIGMA</name>
<dbReference type="Proteomes" id="UP000789901">
    <property type="component" value="Unassembled WGS sequence"/>
</dbReference>
<evidence type="ECO:0000256" key="1">
    <source>
        <dbReference type="SAM" id="MobiDB-lite"/>
    </source>
</evidence>
<evidence type="ECO:0000313" key="2">
    <source>
        <dbReference type="EMBL" id="CAG8830837.1"/>
    </source>
</evidence>
<sequence length="50" mass="5687">MNLKDPIFQDRNFVPYEDSTNTTSGTSNTNNESDTNMDFDPKSLVDEILD</sequence>
<organism evidence="2 3">
    <name type="scientific">Gigaspora margarita</name>
    <dbReference type="NCBI Taxonomy" id="4874"/>
    <lineage>
        <taxon>Eukaryota</taxon>
        <taxon>Fungi</taxon>
        <taxon>Fungi incertae sedis</taxon>
        <taxon>Mucoromycota</taxon>
        <taxon>Glomeromycotina</taxon>
        <taxon>Glomeromycetes</taxon>
        <taxon>Diversisporales</taxon>
        <taxon>Gigasporaceae</taxon>
        <taxon>Gigaspora</taxon>
    </lineage>
</organism>
<proteinExistence type="predicted"/>
<evidence type="ECO:0000313" key="3">
    <source>
        <dbReference type="Proteomes" id="UP000789901"/>
    </source>
</evidence>
<feature type="non-terminal residue" evidence="2">
    <location>
        <position position="1"/>
    </location>
</feature>
<feature type="compositionally biased region" description="Basic and acidic residues" evidence="1">
    <location>
        <begin position="39"/>
        <end position="50"/>
    </location>
</feature>
<dbReference type="EMBL" id="CAJVQB010042990">
    <property type="protein sequence ID" value="CAG8830837.1"/>
    <property type="molecule type" value="Genomic_DNA"/>
</dbReference>
<protein>
    <submittedName>
        <fullName evidence="2">6440_t:CDS:1</fullName>
    </submittedName>
</protein>
<accession>A0ABN7WGD8</accession>
<reference evidence="2 3" key="1">
    <citation type="submission" date="2021-06" db="EMBL/GenBank/DDBJ databases">
        <authorList>
            <person name="Kallberg Y."/>
            <person name="Tangrot J."/>
            <person name="Rosling A."/>
        </authorList>
    </citation>
    <scope>NUCLEOTIDE SEQUENCE [LARGE SCALE GENOMIC DNA]</scope>
    <source>
        <strain evidence="2 3">120-4 pot B 10/14</strain>
    </source>
</reference>
<feature type="region of interest" description="Disordered" evidence="1">
    <location>
        <begin position="1"/>
        <end position="50"/>
    </location>
</feature>
<feature type="compositionally biased region" description="Low complexity" evidence="1">
    <location>
        <begin position="17"/>
        <end position="36"/>
    </location>
</feature>
<feature type="non-terminal residue" evidence="2">
    <location>
        <position position="50"/>
    </location>
</feature>